<evidence type="ECO:0000256" key="1">
    <source>
        <dbReference type="SAM" id="SignalP"/>
    </source>
</evidence>
<name>L0DMF6_SINAD</name>
<dbReference type="HOGENOM" id="CLU_1969052_0_0_0"/>
<dbReference type="AlphaFoldDB" id="L0DMF6"/>
<sequence>MTTRFAWLRSHKTISLSIAIAAIALGLFTPKDANAGATITSHASYQVITSEADNFIAYGDLFDYAFGYIQLWDQDDNIIPPTSLYTDSVVLEWWVATFPPLAPGFYSLHVEDINGDGQTIVYLIVTG</sequence>
<keyword evidence="3" id="KW-1185">Reference proteome</keyword>
<reference evidence="2 3" key="1">
    <citation type="submission" date="2012-02" db="EMBL/GenBank/DDBJ databases">
        <title>Complete sequence of chromosome of Singulisphaera acidiphila DSM 18658.</title>
        <authorList>
            <consortium name="US DOE Joint Genome Institute (JGI-PGF)"/>
            <person name="Lucas S."/>
            <person name="Copeland A."/>
            <person name="Lapidus A."/>
            <person name="Glavina del Rio T."/>
            <person name="Dalin E."/>
            <person name="Tice H."/>
            <person name="Bruce D."/>
            <person name="Goodwin L."/>
            <person name="Pitluck S."/>
            <person name="Peters L."/>
            <person name="Ovchinnikova G."/>
            <person name="Chertkov O."/>
            <person name="Kyrpides N."/>
            <person name="Mavromatis K."/>
            <person name="Ivanova N."/>
            <person name="Brettin T."/>
            <person name="Detter J.C."/>
            <person name="Han C."/>
            <person name="Larimer F."/>
            <person name="Land M."/>
            <person name="Hauser L."/>
            <person name="Markowitz V."/>
            <person name="Cheng J.-F."/>
            <person name="Hugenholtz P."/>
            <person name="Woyke T."/>
            <person name="Wu D."/>
            <person name="Tindall B."/>
            <person name="Pomrenke H."/>
            <person name="Brambilla E."/>
            <person name="Klenk H.-P."/>
            <person name="Eisen J.A."/>
        </authorList>
    </citation>
    <scope>NUCLEOTIDE SEQUENCE [LARGE SCALE GENOMIC DNA]</scope>
    <source>
        <strain evidence="3">ATCC BAA-1392 / DSM 18658 / VKM B-2454 / MOB10</strain>
    </source>
</reference>
<keyword evidence="1" id="KW-0732">Signal</keyword>
<accession>L0DMF6</accession>
<proteinExistence type="predicted"/>
<feature type="chain" id="PRO_5003940265" evidence="1">
    <location>
        <begin position="36"/>
        <end position="127"/>
    </location>
</feature>
<organism evidence="2 3">
    <name type="scientific">Singulisphaera acidiphila (strain ATCC BAA-1392 / DSM 18658 / VKM B-2454 / MOB10)</name>
    <dbReference type="NCBI Taxonomy" id="886293"/>
    <lineage>
        <taxon>Bacteria</taxon>
        <taxon>Pseudomonadati</taxon>
        <taxon>Planctomycetota</taxon>
        <taxon>Planctomycetia</taxon>
        <taxon>Isosphaerales</taxon>
        <taxon>Isosphaeraceae</taxon>
        <taxon>Singulisphaera</taxon>
    </lineage>
</organism>
<feature type="signal peptide" evidence="1">
    <location>
        <begin position="1"/>
        <end position="35"/>
    </location>
</feature>
<dbReference type="EMBL" id="CP003364">
    <property type="protein sequence ID" value="AGA30023.1"/>
    <property type="molecule type" value="Genomic_DNA"/>
</dbReference>
<dbReference type="Proteomes" id="UP000010798">
    <property type="component" value="Chromosome"/>
</dbReference>
<dbReference type="OrthoDB" id="301775at2"/>
<dbReference type="KEGG" id="saci:Sinac_5907"/>
<evidence type="ECO:0000313" key="3">
    <source>
        <dbReference type="Proteomes" id="UP000010798"/>
    </source>
</evidence>
<protein>
    <submittedName>
        <fullName evidence="2">Uncharacterized protein</fullName>
    </submittedName>
</protein>
<dbReference type="RefSeq" id="WP_015249117.1">
    <property type="nucleotide sequence ID" value="NC_019892.1"/>
</dbReference>
<evidence type="ECO:0000313" key="2">
    <source>
        <dbReference type="EMBL" id="AGA30023.1"/>
    </source>
</evidence>
<gene>
    <name evidence="2" type="ordered locus">Sinac_5907</name>
</gene>